<feature type="region of interest" description="Disordered" evidence="2">
    <location>
        <begin position="1"/>
        <end position="26"/>
    </location>
</feature>
<dbReference type="InterPro" id="IPR045913">
    <property type="entry name" value="TBC20/Gyp8-like"/>
</dbReference>
<comment type="caution">
    <text evidence="5">The sequence shown here is derived from an EMBL/GenBank/DDBJ whole genome shotgun (WGS) entry which is preliminary data.</text>
</comment>
<dbReference type="InterPro" id="IPR000195">
    <property type="entry name" value="Rab-GAP-TBC_dom"/>
</dbReference>
<keyword evidence="6" id="KW-1185">Reference proteome</keyword>
<evidence type="ECO:0000256" key="2">
    <source>
        <dbReference type="SAM" id="MobiDB-lite"/>
    </source>
</evidence>
<feature type="domain" description="Rab-GAP TBC" evidence="4">
    <location>
        <begin position="67"/>
        <end position="234"/>
    </location>
</feature>
<dbReference type="Pfam" id="PF00566">
    <property type="entry name" value="RabGAP-TBC"/>
    <property type="match status" value="1"/>
</dbReference>
<reference evidence="5 6" key="1">
    <citation type="submission" date="2023-08" db="EMBL/GenBank/DDBJ databases">
        <title>Black Yeasts Isolated from many extreme environments.</title>
        <authorList>
            <person name="Coleine C."/>
            <person name="Stajich J.E."/>
            <person name="Selbmann L."/>
        </authorList>
    </citation>
    <scope>NUCLEOTIDE SEQUENCE [LARGE SCALE GENOMIC DNA]</scope>
    <source>
        <strain evidence="5 6">CCFEE 5792</strain>
    </source>
</reference>
<evidence type="ECO:0000256" key="1">
    <source>
        <dbReference type="ARBA" id="ARBA00022468"/>
    </source>
</evidence>
<dbReference type="SUPFAM" id="SSF47923">
    <property type="entry name" value="Ypt/Rab-GAP domain of gyp1p"/>
    <property type="match status" value="2"/>
</dbReference>
<dbReference type="PANTHER" id="PTHR20913">
    <property type="entry name" value="TBC1 DOMAIN FAMILY MEMBER 20/GTPASE"/>
    <property type="match status" value="1"/>
</dbReference>
<protein>
    <recommendedName>
        <fullName evidence="4">Rab-GAP TBC domain-containing protein</fullName>
    </recommendedName>
</protein>
<dbReference type="Gene3D" id="1.10.8.1310">
    <property type="match status" value="1"/>
</dbReference>
<dbReference type="Proteomes" id="UP001358417">
    <property type="component" value="Unassembled WGS sequence"/>
</dbReference>
<dbReference type="SMART" id="SM00164">
    <property type="entry name" value="TBC"/>
    <property type="match status" value="1"/>
</dbReference>
<evidence type="ECO:0000259" key="4">
    <source>
        <dbReference type="PROSITE" id="PS50086"/>
    </source>
</evidence>
<keyword evidence="3" id="KW-1133">Transmembrane helix</keyword>
<dbReference type="Gene3D" id="1.10.472.80">
    <property type="entry name" value="Ypt/Rab-GAP domain of gyp1p, domain 3"/>
    <property type="match status" value="1"/>
</dbReference>
<name>A0AAV9MU49_9EURO</name>
<keyword evidence="3" id="KW-0472">Membrane</keyword>
<feature type="transmembrane region" description="Helical" evidence="3">
    <location>
        <begin position="352"/>
        <end position="372"/>
    </location>
</feature>
<evidence type="ECO:0000256" key="3">
    <source>
        <dbReference type="SAM" id="Phobius"/>
    </source>
</evidence>
<dbReference type="InterPro" id="IPR035969">
    <property type="entry name" value="Rab-GAP_TBC_sf"/>
</dbReference>
<accession>A0AAV9MU49</accession>
<organism evidence="5 6">
    <name type="scientific">Exophiala bonariae</name>
    <dbReference type="NCBI Taxonomy" id="1690606"/>
    <lineage>
        <taxon>Eukaryota</taxon>
        <taxon>Fungi</taxon>
        <taxon>Dikarya</taxon>
        <taxon>Ascomycota</taxon>
        <taxon>Pezizomycotina</taxon>
        <taxon>Eurotiomycetes</taxon>
        <taxon>Chaetothyriomycetidae</taxon>
        <taxon>Chaetothyriales</taxon>
        <taxon>Herpotrichiellaceae</taxon>
        <taxon>Exophiala</taxon>
    </lineage>
</organism>
<dbReference type="GO" id="GO:0006888">
    <property type="term" value="P:endoplasmic reticulum to Golgi vesicle-mediated transport"/>
    <property type="evidence" value="ECO:0007669"/>
    <property type="project" value="TreeGrafter"/>
</dbReference>
<feature type="compositionally biased region" description="Basic and acidic residues" evidence="2">
    <location>
        <begin position="1"/>
        <end position="14"/>
    </location>
</feature>
<dbReference type="GO" id="GO:0005789">
    <property type="term" value="C:endoplasmic reticulum membrane"/>
    <property type="evidence" value="ECO:0007669"/>
    <property type="project" value="TreeGrafter"/>
</dbReference>
<evidence type="ECO:0000313" key="6">
    <source>
        <dbReference type="Proteomes" id="UP001358417"/>
    </source>
</evidence>
<gene>
    <name evidence="5" type="ORF">LTR84_010709</name>
</gene>
<dbReference type="RefSeq" id="XP_064700159.1">
    <property type="nucleotide sequence ID" value="XM_064854243.1"/>
</dbReference>
<dbReference type="AlphaFoldDB" id="A0AAV9MU49"/>
<sequence>MGEHLDEKSMHDSSESSVMQVSSNGTQQKVKAIEDACERLDFEALVELATSTGGLLTDELRRRACENDLQGASRKAWETLPRHPDEDQVQLDVDRAFVYYPRDQSEQALQEKKEQLSDLIVSTLRKHPLLSYFQSYHDVVQVLLLVLGQNRAAHAVPRMSLFRLRDYMLPTIVPARKHFELVSAVVSIADPELANHIAEAENSFALSATHSLFAHDIQDYREIARLYDFLLAHEPVMSIYLFATITISRRAELLELEPDESDILTYMIAKLPQNLDIDTLATNTVRLFESHPPESLRGFLWWRLSSYSVLKTSRDIKASQPLEKAEALGRKQIQQLRSEELMKRRFLLLCKYRRPLTSLTAALVVAALSLYLRRTGQDLSLRSLFAWATRLLLRRE</sequence>
<dbReference type="GO" id="GO:0005096">
    <property type="term" value="F:GTPase activator activity"/>
    <property type="evidence" value="ECO:0007669"/>
    <property type="project" value="UniProtKB-KW"/>
</dbReference>
<dbReference type="PROSITE" id="PS50086">
    <property type="entry name" value="TBC_RABGAP"/>
    <property type="match status" value="1"/>
</dbReference>
<keyword evidence="1" id="KW-0343">GTPase activation</keyword>
<evidence type="ECO:0000313" key="5">
    <source>
        <dbReference type="EMBL" id="KAK5044498.1"/>
    </source>
</evidence>
<dbReference type="EMBL" id="JAVRRD010000048">
    <property type="protein sequence ID" value="KAK5044498.1"/>
    <property type="molecule type" value="Genomic_DNA"/>
</dbReference>
<dbReference type="GeneID" id="89978864"/>
<proteinExistence type="predicted"/>
<keyword evidence="3" id="KW-0812">Transmembrane</keyword>
<dbReference type="PANTHER" id="PTHR20913:SF7">
    <property type="entry name" value="RE60063P"/>
    <property type="match status" value="1"/>
</dbReference>